<gene>
    <name evidence="2" type="ORF">GXY80_12100</name>
</gene>
<feature type="compositionally biased region" description="Basic and acidic residues" evidence="1">
    <location>
        <begin position="149"/>
        <end position="161"/>
    </location>
</feature>
<protein>
    <recommendedName>
        <fullName evidence="4">YXWGXW repeat-containing protein</fullName>
    </recommendedName>
</protein>
<comment type="caution">
    <text evidence="2">The sequence shown here is derived from an EMBL/GenBank/DDBJ whole genome shotgun (WGS) entry which is preliminary data.</text>
</comment>
<evidence type="ECO:0000313" key="2">
    <source>
        <dbReference type="EMBL" id="NLW36199.1"/>
    </source>
</evidence>
<name>A0A351U5S4_9BACT</name>
<evidence type="ECO:0008006" key="4">
    <source>
        <dbReference type="Google" id="ProtNLM"/>
    </source>
</evidence>
<sequence>MKKGINVILGMAVLLGVLTALGGAREATAQVQINVNLGPPPIVAAEPPTMVLVPHSQVYFVPEPDVDIFFYKGYWWSPRGERWYRSRAYKGPWTIVERRYVPGPVYRVPRDYRVVYERERHIPYGQWKKQYKDHWKAEQKALKHHRKAERKEFKAHEKQGKEWNQPNGPGRKEFELHQNDRGRGPGRG</sequence>
<proteinExistence type="predicted"/>
<feature type="region of interest" description="Disordered" evidence="1">
    <location>
        <begin position="141"/>
        <end position="188"/>
    </location>
</feature>
<evidence type="ECO:0000256" key="1">
    <source>
        <dbReference type="SAM" id="MobiDB-lite"/>
    </source>
</evidence>
<accession>A0A351U5S4</accession>
<dbReference type="Proteomes" id="UP000777265">
    <property type="component" value="Unassembled WGS sequence"/>
</dbReference>
<reference evidence="2" key="2">
    <citation type="submission" date="2020-01" db="EMBL/GenBank/DDBJ databases">
        <authorList>
            <person name="Campanaro S."/>
        </authorList>
    </citation>
    <scope>NUCLEOTIDE SEQUENCE</scope>
    <source>
        <strain evidence="2">AS06rmzACSIP_7</strain>
    </source>
</reference>
<dbReference type="EMBL" id="JAAYEE010000222">
    <property type="protein sequence ID" value="NLW36199.1"/>
    <property type="molecule type" value="Genomic_DNA"/>
</dbReference>
<reference evidence="2" key="1">
    <citation type="journal article" date="2020" name="Biotechnol. Biofuels">
        <title>New insights from the biogas microbiome by comprehensive genome-resolved metagenomics of nearly 1600 species originating from multiple anaerobic digesters.</title>
        <authorList>
            <person name="Campanaro S."/>
            <person name="Treu L."/>
            <person name="Rodriguez-R L.M."/>
            <person name="Kovalovszki A."/>
            <person name="Ziels R.M."/>
            <person name="Maus I."/>
            <person name="Zhu X."/>
            <person name="Kougias P.G."/>
            <person name="Basile A."/>
            <person name="Luo G."/>
            <person name="Schluter A."/>
            <person name="Konstantinidis K.T."/>
            <person name="Angelidaki I."/>
        </authorList>
    </citation>
    <scope>NUCLEOTIDE SEQUENCE</scope>
    <source>
        <strain evidence="2">AS06rmzACSIP_7</strain>
    </source>
</reference>
<dbReference type="AlphaFoldDB" id="A0A351U5S4"/>
<evidence type="ECO:0000313" key="3">
    <source>
        <dbReference type="Proteomes" id="UP000777265"/>
    </source>
</evidence>
<organism evidence="2 3">
    <name type="scientific">Syntrophorhabdus aromaticivorans</name>
    <dbReference type="NCBI Taxonomy" id="328301"/>
    <lineage>
        <taxon>Bacteria</taxon>
        <taxon>Pseudomonadati</taxon>
        <taxon>Thermodesulfobacteriota</taxon>
        <taxon>Syntrophorhabdia</taxon>
        <taxon>Syntrophorhabdales</taxon>
        <taxon>Syntrophorhabdaceae</taxon>
        <taxon>Syntrophorhabdus</taxon>
    </lineage>
</organism>
<feature type="compositionally biased region" description="Basic and acidic residues" evidence="1">
    <location>
        <begin position="170"/>
        <end position="188"/>
    </location>
</feature>